<dbReference type="EMBL" id="RBQT01000032">
    <property type="protein sequence ID" value="RMP82811.1"/>
    <property type="molecule type" value="Genomic_DNA"/>
</dbReference>
<feature type="transmembrane region" description="Helical" evidence="1">
    <location>
        <begin position="87"/>
        <end position="107"/>
    </location>
</feature>
<reference evidence="2 3" key="1">
    <citation type="submission" date="2018-08" db="EMBL/GenBank/DDBJ databases">
        <title>Recombination of ecologically and evolutionarily significant loci maintains genetic cohesion in the Pseudomonas syringae species complex.</title>
        <authorList>
            <person name="Dillon M."/>
            <person name="Thakur S."/>
            <person name="Almeida R.N.D."/>
            <person name="Weir B.S."/>
            <person name="Guttman D.S."/>
        </authorList>
    </citation>
    <scope>NUCLEOTIDE SEQUENCE [LARGE SCALE GENOMIC DNA]</scope>
    <source>
        <strain evidence="2 3">ICMP 19589</strain>
    </source>
</reference>
<name>A0A7Z6U9Z9_PSESF</name>
<dbReference type="Proteomes" id="UP000282289">
    <property type="component" value="Unassembled WGS sequence"/>
</dbReference>
<feature type="transmembrane region" description="Helical" evidence="1">
    <location>
        <begin position="33"/>
        <end position="56"/>
    </location>
</feature>
<comment type="caution">
    <text evidence="2">The sequence shown here is derived from an EMBL/GenBank/DDBJ whole genome shotgun (WGS) entry which is preliminary data.</text>
</comment>
<keyword evidence="1" id="KW-0472">Membrane</keyword>
<keyword evidence="1" id="KW-0812">Transmembrane</keyword>
<sequence>MLKLITFLLIGIATGLAAYFLNIQYSYADFKDYGYTLLTTSGMVFTIMGIWIAFIYPNALMKLKAPQKIQTADFSKSLQDTRRLEKIVGSIMASAGVAVGVSTIYFLKLVLYGLPYALEYRHLLKSGAMGFITFLSLVQVMAIFYVMYSNYLFIEDLHVKREDREADADF</sequence>
<feature type="transmembrane region" description="Helical" evidence="1">
    <location>
        <begin position="127"/>
        <end position="154"/>
    </location>
</feature>
<evidence type="ECO:0000313" key="3">
    <source>
        <dbReference type="Proteomes" id="UP000282289"/>
    </source>
</evidence>
<dbReference type="RefSeq" id="WP_122280609.1">
    <property type="nucleotide sequence ID" value="NZ_RBQT01000032.1"/>
</dbReference>
<evidence type="ECO:0000313" key="2">
    <source>
        <dbReference type="EMBL" id="RMP82811.1"/>
    </source>
</evidence>
<dbReference type="AlphaFoldDB" id="A0A7Z6U9Z9"/>
<organism evidence="2 3">
    <name type="scientific">Pseudomonas syringae pv. actinidiae</name>
    <dbReference type="NCBI Taxonomy" id="103796"/>
    <lineage>
        <taxon>Bacteria</taxon>
        <taxon>Pseudomonadati</taxon>
        <taxon>Pseudomonadota</taxon>
        <taxon>Gammaproteobacteria</taxon>
        <taxon>Pseudomonadales</taxon>
        <taxon>Pseudomonadaceae</taxon>
        <taxon>Pseudomonas</taxon>
        <taxon>Pseudomonas syringae</taxon>
    </lineage>
</organism>
<proteinExistence type="predicted"/>
<gene>
    <name evidence="2" type="ORF">ALQ15_01952</name>
</gene>
<evidence type="ECO:0000256" key="1">
    <source>
        <dbReference type="SAM" id="Phobius"/>
    </source>
</evidence>
<protein>
    <submittedName>
        <fullName evidence="2">Uncharacterized protein</fullName>
    </submittedName>
</protein>
<accession>A0A7Z6U9Z9</accession>
<keyword evidence="1" id="KW-1133">Transmembrane helix</keyword>